<gene>
    <name evidence="3" type="ORF">METZ01_LOCUS176569</name>
</gene>
<organism evidence="3">
    <name type="scientific">marine metagenome</name>
    <dbReference type="NCBI Taxonomy" id="408172"/>
    <lineage>
        <taxon>unclassified sequences</taxon>
        <taxon>metagenomes</taxon>
        <taxon>ecological metagenomes</taxon>
    </lineage>
</organism>
<dbReference type="InterPro" id="IPR002104">
    <property type="entry name" value="Integrase_catalytic"/>
</dbReference>
<dbReference type="InterPro" id="IPR013762">
    <property type="entry name" value="Integrase-like_cat_sf"/>
</dbReference>
<dbReference type="GO" id="GO:0003677">
    <property type="term" value="F:DNA binding"/>
    <property type="evidence" value="ECO:0007669"/>
    <property type="project" value="InterPro"/>
</dbReference>
<evidence type="ECO:0000259" key="2">
    <source>
        <dbReference type="PROSITE" id="PS51898"/>
    </source>
</evidence>
<dbReference type="GO" id="GO:0015074">
    <property type="term" value="P:DNA integration"/>
    <property type="evidence" value="ECO:0007669"/>
    <property type="project" value="InterPro"/>
</dbReference>
<keyword evidence="1" id="KW-0233">DNA recombination</keyword>
<dbReference type="EMBL" id="UINC01033829">
    <property type="protein sequence ID" value="SVB23715.1"/>
    <property type="molecule type" value="Genomic_DNA"/>
</dbReference>
<sequence>MATLYQNKGHWLLTVHHKGRRLTRSLQTKDKKVAKQLKPYVESELLLELTGLKKATSQVAFPVLTDKFLKADKKRAKKTQELYEYVLKSYNSGKPLPINPNSRAIFVRTINACWNWGLKQGLVSEAHKLNEDTRGEARQRVFTKSELNSMFNEIQNEHFNSFVKFAYFTGARSGEIRNIQPQNLTDGSLVAFGKTGRRIIKISTQASTIIANQTSLWCYSKDYVCHHFKKEVRRLGIKDARFHDLRRTFGLNLIKQGM</sequence>
<dbReference type="InterPro" id="IPR011010">
    <property type="entry name" value="DNA_brk_join_enz"/>
</dbReference>
<dbReference type="AlphaFoldDB" id="A0A382CC77"/>
<accession>A0A382CC77</accession>
<feature type="non-terminal residue" evidence="3">
    <location>
        <position position="258"/>
    </location>
</feature>
<dbReference type="PROSITE" id="PS51898">
    <property type="entry name" value="TYR_RECOMBINASE"/>
    <property type="match status" value="1"/>
</dbReference>
<evidence type="ECO:0000256" key="1">
    <source>
        <dbReference type="ARBA" id="ARBA00023172"/>
    </source>
</evidence>
<name>A0A382CC77_9ZZZZ</name>
<proteinExistence type="predicted"/>
<evidence type="ECO:0000313" key="3">
    <source>
        <dbReference type="EMBL" id="SVB23715.1"/>
    </source>
</evidence>
<reference evidence="3" key="1">
    <citation type="submission" date="2018-05" db="EMBL/GenBank/DDBJ databases">
        <authorList>
            <person name="Lanie J.A."/>
            <person name="Ng W.-L."/>
            <person name="Kazmierczak K.M."/>
            <person name="Andrzejewski T.M."/>
            <person name="Davidsen T.M."/>
            <person name="Wayne K.J."/>
            <person name="Tettelin H."/>
            <person name="Glass J.I."/>
            <person name="Rusch D."/>
            <person name="Podicherti R."/>
            <person name="Tsui H.-C.T."/>
            <person name="Winkler M.E."/>
        </authorList>
    </citation>
    <scope>NUCLEOTIDE SEQUENCE</scope>
</reference>
<dbReference type="GO" id="GO:0006310">
    <property type="term" value="P:DNA recombination"/>
    <property type="evidence" value="ECO:0007669"/>
    <property type="project" value="UniProtKB-KW"/>
</dbReference>
<feature type="domain" description="Tyr recombinase" evidence="2">
    <location>
        <begin position="137"/>
        <end position="258"/>
    </location>
</feature>
<protein>
    <recommendedName>
        <fullName evidence="2">Tyr recombinase domain-containing protein</fullName>
    </recommendedName>
</protein>
<dbReference type="Gene3D" id="1.10.443.10">
    <property type="entry name" value="Intergrase catalytic core"/>
    <property type="match status" value="1"/>
</dbReference>
<dbReference type="SUPFAM" id="SSF56349">
    <property type="entry name" value="DNA breaking-rejoining enzymes"/>
    <property type="match status" value="1"/>
</dbReference>